<proteinExistence type="predicted"/>
<dbReference type="AlphaFoldDB" id="A0A077PAL0"/>
<name>A0A077PAL0_XENBV</name>
<dbReference type="EMBL" id="CBSX010000256">
    <property type="protein sequence ID" value="CDH08100.1"/>
    <property type="molecule type" value="Genomic_DNA"/>
</dbReference>
<organism evidence="1">
    <name type="scientific">Xenorhabdus bovienii str. oregonense</name>
    <dbReference type="NCBI Taxonomy" id="1398202"/>
    <lineage>
        <taxon>Bacteria</taxon>
        <taxon>Pseudomonadati</taxon>
        <taxon>Pseudomonadota</taxon>
        <taxon>Gammaproteobacteria</taxon>
        <taxon>Enterobacterales</taxon>
        <taxon>Morganellaceae</taxon>
        <taxon>Xenorhabdus</taxon>
    </lineage>
</organism>
<comment type="caution">
    <text evidence="1">The sequence shown here is derived from an EMBL/GenBank/DDBJ whole genome shotgun (WGS) entry which is preliminary data.</text>
</comment>
<reference evidence="1" key="1">
    <citation type="submission" date="2013-07" db="EMBL/GenBank/DDBJ databases">
        <title>Sub-species coevolution in mutualistic symbiosis.</title>
        <authorList>
            <person name="Murfin K."/>
            <person name="Klassen J."/>
            <person name="Lee M."/>
            <person name="Forst S."/>
            <person name="Stock P."/>
            <person name="Goodrich-Blair H."/>
        </authorList>
    </citation>
    <scope>NUCLEOTIDE SEQUENCE [LARGE SCALE GENOMIC DNA]</scope>
    <source>
        <strain evidence="1">Oregonense</strain>
    </source>
</reference>
<accession>A0A077PAL0</accession>
<dbReference type="Proteomes" id="UP000028483">
    <property type="component" value="Unassembled WGS sequence"/>
</dbReference>
<evidence type="ECO:0000313" key="1">
    <source>
        <dbReference type="EMBL" id="CDH08100.1"/>
    </source>
</evidence>
<protein>
    <submittedName>
        <fullName evidence="1">Uncharacterized protein</fullName>
    </submittedName>
</protein>
<gene>
    <name evidence="1" type="ORF">XBO1_870010</name>
</gene>
<sequence>MDSLNNRTQAQTAESCIALSAVTTLPLLLVPIHSCQKVPFVKLMGTPSQFSRADLTRPGCFSVFI</sequence>
<dbReference type="HOGENOM" id="CLU_2848850_0_0_6"/>